<evidence type="ECO:0000313" key="2">
    <source>
        <dbReference type="Proteomes" id="UP000462152"/>
    </source>
</evidence>
<name>A0A7K1LHA8_9MICC</name>
<dbReference type="InterPro" id="IPR025534">
    <property type="entry name" value="DUF4420"/>
</dbReference>
<dbReference type="Proteomes" id="UP000462152">
    <property type="component" value="Unassembled WGS sequence"/>
</dbReference>
<gene>
    <name evidence="1" type="ORF">GMA10_04765</name>
</gene>
<dbReference type="AlphaFoldDB" id="A0A7K1LHA8"/>
<accession>A0A7K1LHA8</accession>
<sequence length="325" mass="36447">MISSYARIQGIFERLSEEPHRASEVPYFYIGRDGDAEEVGLGRGPSGTYRLWVRLPAGRTTPKLGVGSILETEWVNHSDLGNGRATYLQVSCNEPRLNRTFLSLTAEMLDEVRGTSQPVLDGLLTVIDSWHQILRSRSKMLSRQEAIGLFGELTILRKFARLDPRKALDVWRGVENYRHDFNATNSLEVKTYTGYGEPRIRIHGAYQLEPPLGHRLHLVALKVDENESGESLSAMVDALADLGVSRGTVLRKLDRTMENLEALSYRFVVEEIRLFEIGGDFPGIRPSRLEPDALRGVDNLSYSLGLDHCTGILPVEELEGVLKCL</sequence>
<protein>
    <submittedName>
        <fullName evidence="1">PD-(D/E)XK motif protein</fullName>
    </submittedName>
</protein>
<evidence type="ECO:0000313" key="1">
    <source>
        <dbReference type="EMBL" id="MUN54528.1"/>
    </source>
</evidence>
<dbReference type="EMBL" id="WOGT01000002">
    <property type="protein sequence ID" value="MUN54528.1"/>
    <property type="molecule type" value="Genomic_DNA"/>
</dbReference>
<reference evidence="1 2" key="1">
    <citation type="submission" date="2019-12" db="EMBL/GenBank/DDBJ databases">
        <authorList>
            <person name="Li J."/>
            <person name="Shi Y."/>
            <person name="Xu G."/>
            <person name="Xiao D."/>
            <person name="Ran X."/>
        </authorList>
    </citation>
    <scope>NUCLEOTIDE SEQUENCE [LARGE SCALE GENOMIC DNA]</scope>
    <source>
        <strain evidence="1 2">JCM 15915</strain>
    </source>
</reference>
<comment type="caution">
    <text evidence="1">The sequence shown here is derived from an EMBL/GenBank/DDBJ whole genome shotgun (WGS) entry which is preliminary data.</text>
</comment>
<dbReference type="RefSeq" id="WP_129315148.1">
    <property type="nucleotide sequence ID" value="NZ_NOIQ01000004.1"/>
</dbReference>
<dbReference type="Pfam" id="PF14390">
    <property type="entry name" value="DUF4420"/>
    <property type="match status" value="1"/>
</dbReference>
<proteinExistence type="predicted"/>
<keyword evidence="2" id="KW-1185">Reference proteome</keyword>
<organism evidence="1 2">
    <name type="scientific">Rothia koreensis</name>
    <dbReference type="NCBI Taxonomy" id="592378"/>
    <lineage>
        <taxon>Bacteria</taxon>
        <taxon>Bacillati</taxon>
        <taxon>Actinomycetota</taxon>
        <taxon>Actinomycetes</taxon>
        <taxon>Micrococcales</taxon>
        <taxon>Micrococcaceae</taxon>
        <taxon>Rothia</taxon>
    </lineage>
</organism>
<dbReference type="OrthoDB" id="4854145at2"/>